<protein>
    <recommendedName>
        <fullName evidence="4">Peptidase M11 gametolysin domain-containing protein</fullName>
    </recommendedName>
</protein>
<evidence type="ECO:0000313" key="3">
    <source>
        <dbReference type="Proteomes" id="UP000177001"/>
    </source>
</evidence>
<dbReference type="EMBL" id="MFUR01000005">
    <property type="protein sequence ID" value="OGI87100.1"/>
    <property type="molecule type" value="Genomic_DNA"/>
</dbReference>
<gene>
    <name evidence="2" type="ORF">A3A91_00320</name>
</gene>
<keyword evidence="1" id="KW-0472">Membrane</keyword>
<dbReference type="PANTHER" id="PTHR41775:SF1">
    <property type="entry name" value="PEPTIDASE M6-LIKE DOMAIN-CONTAINING PROTEIN"/>
    <property type="match status" value="1"/>
</dbReference>
<comment type="caution">
    <text evidence="2">The sequence shown here is derived from an EMBL/GenBank/DDBJ whole genome shotgun (WGS) entry which is preliminary data.</text>
</comment>
<feature type="transmembrane region" description="Helical" evidence="1">
    <location>
        <begin position="32"/>
        <end position="53"/>
    </location>
</feature>
<accession>A0A1F6WZ02</accession>
<dbReference type="AlphaFoldDB" id="A0A1F6WZ02"/>
<evidence type="ECO:0000313" key="2">
    <source>
        <dbReference type="EMBL" id="OGI87100.1"/>
    </source>
</evidence>
<keyword evidence="1" id="KW-1133">Transmembrane helix</keyword>
<dbReference type="SUPFAM" id="SSF55486">
    <property type="entry name" value="Metalloproteases ('zincins'), catalytic domain"/>
    <property type="match status" value="1"/>
</dbReference>
<proteinExistence type="predicted"/>
<evidence type="ECO:0000256" key="1">
    <source>
        <dbReference type="SAM" id="Phobius"/>
    </source>
</evidence>
<evidence type="ECO:0008006" key="4">
    <source>
        <dbReference type="Google" id="ProtNLM"/>
    </source>
</evidence>
<dbReference type="PANTHER" id="PTHR41775">
    <property type="entry name" value="SECRETED PROTEIN-RELATED"/>
    <property type="match status" value="1"/>
</dbReference>
<keyword evidence="1" id="KW-0812">Transmembrane</keyword>
<organism evidence="2 3">
    <name type="scientific">Candidatus Nomurabacteria bacterium RIFCSPLOWO2_01_FULL_36_16</name>
    <dbReference type="NCBI Taxonomy" id="1801767"/>
    <lineage>
        <taxon>Bacteria</taxon>
        <taxon>Candidatus Nomuraibacteriota</taxon>
    </lineage>
</organism>
<name>A0A1F6WZ02_9BACT</name>
<reference evidence="2 3" key="1">
    <citation type="journal article" date="2016" name="Nat. Commun.">
        <title>Thousands of microbial genomes shed light on interconnected biogeochemical processes in an aquifer system.</title>
        <authorList>
            <person name="Anantharaman K."/>
            <person name="Brown C.T."/>
            <person name="Hug L.A."/>
            <person name="Sharon I."/>
            <person name="Castelle C.J."/>
            <person name="Probst A.J."/>
            <person name="Thomas B.C."/>
            <person name="Singh A."/>
            <person name="Wilkins M.J."/>
            <person name="Karaoz U."/>
            <person name="Brodie E.L."/>
            <person name="Williams K.H."/>
            <person name="Hubbard S.S."/>
            <person name="Banfield J.F."/>
        </authorList>
    </citation>
    <scope>NUCLEOTIDE SEQUENCE [LARGE SCALE GENOMIC DNA]</scope>
</reference>
<sequence>MDPLRPADKLVKHSLDLLKGNFVVIGKKRVSLFTLTLIGMFVVGMVVAFALLASRSGTFEKTLAMEEDTAYIESEDVFPTFSIRAQETTESKKIREVSGKAIKLAKKVKNEVGATRTTSITAMRKLLRERSNLLSTLLKNDPATAFMELFPETVLADLPEEVKREAEQPVVLEATLEVIHKDDFEKRTDEFQYFLRQENKRYSFYPVGSSQPLMPSSRVRVKGYQIGENIVAVAADNTFEVLQATEQQDSIGEQKTLIVLINFLDSPPVPFTRDEAERLVFESNMQEFYHEVSYGKTSWSGDVVGWYTAPRNGIDASGNRRWPQVPMSQGESDYDGIYSFIQSEGINLKNYGRLVFFANHDSMGGGFASIGKLDISLGEEIHRLSFAWIGSLQNFSYQWSTFIGTRPFEFTVLDFILSHELGHNLGVYHANSWECGAKKVLSGSNCQHIEYGNLFDVMGNGSIALHFNAFFKDVLGWLDSPLAITTSGTYTIDALESGSGVRAAKIFPPSFPSAPYYVEYRRPKGFDAGIVSNAPQAASNQNGLLINSALSPFSYPFSRLLDMTPKSSDYKDWADVALLKGGKSLFDPGQGIVIGPVLAQDDSSITFKVKILSPKCVRQKPAVVLLYPQIAGGGAPGDPKPVDVSPGGYSYFYIILQNIDSVLCGSSDFEISAKVPRGWSYESYFTNPVSVNSDGGTFWGAMLIRVPVDSASKKYPVEVRVKNLKSKSLTTTRIIYSVQE</sequence>
<dbReference type="Proteomes" id="UP000177001">
    <property type="component" value="Unassembled WGS sequence"/>
</dbReference>